<evidence type="ECO:0000256" key="1">
    <source>
        <dbReference type="ARBA" id="ARBA00006525"/>
    </source>
</evidence>
<dbReference type="GO" id="GO:0009294">
    <property type="term" value="P:DNA-mediated transformation"/>
    <property type="evidence" value="ECO:0007669"/>
    <property type="project" value="InterPro"/>
</dbReference>
<dbReference type="NCBIfam" id="TIGR00732">
    <property type="entry name" value="dprA"/>
    <property type="match status" value="1"/>
</dbReference>
<dbReference type="PANTHER" id="PTHR43022:SF1">
    <property type="entry name" value="PROTEIN SMF"/>
    <property type="match status" value="1"/>
</dbReference>
<reference evidence="3" key="1">
    <citation type="submission" date="2024-06" db="EMBL/GenBank/DDBJ databases">
        <authorList>
            <person name="Fan A."/>
            <person name="Zhang F.Y."/>
            <person name="Zhang L."/>
        </authorList>
    </citation>
    <scope>NUCLEOTIDE SEQUENCE</scope>
    <source>
        <strain evidence="3">Y61</strain>
    </source>
</reference>
<dbReference type="PANTHER" id="PTHR43022">
    <property type="entry name" value="PROTEIN SMF"/>
    <property type="match status" value="1"/>
</dbReference>
<accession>A0AAU8ICU8</accession>
<gene>
    <name evidence="3" type="primary">dprA</name>
    <name evidence="3" type="ORF">ABNN70_10005</name>
</gene>
<organism evidence="3">
    <name type="scientific">Sporolactobacillus sp. Y61</name>
    <dbReference type="NCBI Taxonomy" id="3160863"/>
    <lineage>
        <taxon>Bacteria</taxon>
        <taxon>Bacillati</taxon>
        <taxon>Bacillota</taxon>
        <taxon>Bacilli</taxon>
        <taxon>Bacillales</taxon>
        <taxon>Sporolactobacillaceae</taxon>
        <taxon>Sporolactobacillus</taxon>
    </lineage>
</organism>
<dbReference type="EMBL" id="CP159510">
    <property type="protein sequence ID" value="XCJ16034.1"/>
    <property type="molecule type" value="Genomic_DNA"/>
</dbReference>
<sequence>MDLLTLKLIHIDHCRGLGRKTIRAFLKIDPTLQFLDCCTVKDLTETFHMTGQYAELFLKDFHLFQPDKTARIYLDRGISVIPVHSPMYPRLLKKIYDPPFLIYAKGRVDLLQEQHMLSVVGTRHPSHEVVPVMKCLLHPLIDRGWTIVSGMALGVDGIAHRLAMNGKTIAVLGSGICCPYPRQHMPLFAGLCSKQLVLSEYPPFSPPARWRFPERNRIISGMSQGTLVIEAREKSGSLITADQALEQGREVFAVPGSILNDNSKGTHRLIQQGAKLVTETEDILEELQNLSGTGKQEL</sequence>
<dbReference type="RefSeq" id="WP_353947707.1">
    <property type="nucleotide sequence ID" value="NZ_CP159510.1"/>
</dbReference>
<dbReference type="InterPro" id="IPR003488">
    <property type="entry name" value="DprA"/>
</dbReference>
<protein>
    <submittedName>
        <fullName evidence="3">DNA-processing protein DprA</fullName>
    </submittedName>
</protein>
<evidence type="ECO:0000313" key="3">
    <source>
        <dbReference type="EMBL" id="XCJ16034.1"/>
    </source>
</evidence>
<dbReference type="AlphaFoldDB" id="A0AAU8ICU8"/>
<name>A0AAU8ICU8_9BACL</name>
<proteinExistence type="inferred from homology"/>
<dbReference type="SUPFAM" id="SSF102405">
    <property type="entry name" value="MCP/YpsA-like"/>
    <property type="match status" value="1"/>
</dbReference>
<evidence type="ECO:0000259" key="2">
    <source>
        <dbReference type="Pfam" id="PF02481"/>
    </source>
</evidence>
<dbReference type="InterPro" id="IPR057666">
    <property type="entry name" value="DrpA_SLOG"/>
</dbReference>
<comment type="similarity">
    <text evidence="1">Belongs to the DprA/Smf family.</text>
</comment>
<dbReference type="Gene3D" id="3.40.50.450">
    <property type="match status" value="1"/>
</dbReference>
<feature type="domain" description="Smf/DprA SLOG" evidence="2">
    <location>
        <begin position="80"/>
        <end position="288"/>
    </location>
</feature>
<dbReference type="Pfam" id="PF02481">
    <property type="entry name" value="DNA_processg_A"/>
    <property type="match status" value="1"/>
</dbReference>